<sequence>MYFINTFTITLKQCAYHHHDAQQHFQTTSKNTTEKRHSELYYFFCVVEVVPYFFQPTNCKMMELNDCCNMPNGINIFEKKIIIIGAGVSGLACGYRLKELGFQNVKILEAKSRVGGRIHGIDVGSKFIELGAQWIHGQKDNVIYEIAQRKGLVDKDTFNYLDELKSFSNFSAEESKALTSLFEFLEEKVNNYSDNIGSNSLLPFLNKQFNIFLTEFGPCNFPELLNEGFEWYHKFLCEVNGCHDLSTLSLNLLNRYKECEGNQTVEIKNGISSLVNIFLNVIPPKWVLKNKPISKIDWSDFKFELIKHNRELKYSLQNDLQNCRNVKVICEDGEIFLADHVVITIPLGCLKKYNHSLFIPPLSKVKQRVIDSLGFGAINKIYLQFHEVFWKPNAIFNVLWQKTFDKAILKETSDKSNTLNWIHYVDRFAYTPNHPNILCTWVTGDGAAMMESLTDDEIMNDCMKLLELLLVKKLPKPSKIFRSSWMSDPFSCGSYSYLSVDCERENIGPFDLSVPEYSSSLCSKHPVLLFAGEATHDHYFSTVHGAYETGLREAERIFLHYRDTSAVKICNTMKLMSEKMTDVSLNQKNLGDKLQVVIVGAGLAGLACGLQLFKNNFSNIKILEAQDKIGGRLSSVQFDNYLLELGAQWIHGTTNELFNFAKAHKLVPPVLEEMAYEGEGVFCTSSGKIIESCLAEEVKKILYEAKSELEKGRYDKNTPESVLSFFSKAFDSYINQCNETSNVNIKKALFNWFIKFESIDNACNSLNDIAAQSFTEWDECPEELYHIEFSNGASSLIGTLVSQLPADIFRLNKSVKTVKWSEKLSSDFHDHLFSENRPENSFPVLLQCDDGENIYADSVIVTSSIGFLKENIDSFFSPSLPKNKQEALQSVGFGTVNKIYLIYDQPFWTSEDRGFQLVWENPITGNCKQLSIEHPWINDISGFDALPKFPNILLGWIGGEGAKLMETVAEEVVGNVCSDLLRIFLNQPSIPNPLKVVRSCWYSNPYMRGSYSSRSLNYYQKNSTLCDLQHPLCSSTSVSKIQELGWPTVIFAGEGFDESCFSSAHGAFHSGLKAAEQLMTACSNIEDCEDKVCTSENI</sequence>
<dbReference type="AlphaFoldDB" id="A0AAV4QVF1"/>
<dbReference type="Gene3D" id="3.90.660.10">
    <property type="match status" value="2"/>
</dbReference>
<name>A0AAV4QVF1_9ARAC</name>
<organism evidence="2 3">
    <name type="scientific">Caerostris darwini</name>
    <dbReference type="NCBI Taxonomy" id="1538125"/>
    <lineage>
        <taxon>Eukaryota</taxon>
        <taxon>Metazoa</taxon>
        <taxon>Ecdysozoa</taxon>
        <taxon>Arthropoda</taxon>
        <taxon>Chelicerata</taxon>
        <taxon>Arachnida</taxon>
        <taxon>Araneae</taxon>
        <taxon>Araneomorphae</taxon>
        <taxon>Entelegynae</taxon>
        <taxon>Araneoidea</taxon>
        <taxon>Araneidae</taxon>
        <taxon>Caerostris</taxon>
    </lineage>
</organism>
<evidence type="ECO:0000313" key="3">
    <source>
        <dbReference type="Proteomes" id="UP001054837"/>
    </source>
</evidence>
<dbReference type="Pfam" id="PF01593">
    <property type="entry name" value="Amino_oxidase"/>
    <property type="match status" value="2"/>
</dbReference>
<evidence type="ECO:0000313" key="2">
    <source>
        <dbReference type="EMBL" id="GIY12087.1"/>
    </source>
</evidence>
<dbReference type="SUPFAM" id="SSF54373">
    <property type="entry name" value="FAD-linked reductases, C-terminal domain"/>
    <property type="match status" value="2"/>
</dbReference>
<accession>A0AAV4QVF1</accession>
<dbReference type="SUPFAM" id="SSF51905">
    <property type="entry name" value="FAD/NAD(P)-binding domain"/>
    <property type="match status" value="2"/>
</dbReference>
<feature type="domain" description="Amine oxidase" evidence="1">
    <location>
        <begin position="603"/>
        <end position="1078"/>
    </location>
</feature>
<evidence type="ECO:0000259" key="1">
    <source>
        <dbReference type="Pfam" id="PF01593"/>
    </source>
</evidence>
<dbReference type="Proteomes" id="UP001054837">
    <property type="component" value="Unassembled WGS sequence"/>
</dbReference>
<dbReference type="PANTHER" id="PTHR10742:SF416">
    <property type="entry name" value="SPERMINE OXIDASE"/>
    <property type="match status" value="1"/>
</dbReference>
<dbReference type="PANTHER" id="PTHR10742">
    <property type="entry name" value="FLAVIN MONOAMINE OXIDASE"/>
    <property type="match status" value="1"/>
</dbReference>
<dbReference type="InterPro" id="IPR002937">
    <property type="entry name" value="Amino_oxidase"/>
</dbReference>
<comment type="caution">
    <text evidence="2">The sequence shown here is derived from an EMBL/GenBank/DDBJ whole genome shotgun (WGS) entry which is preliminary data.</text>
</comment>
<proteinExistence type="predicted"/>
<keyword evidence="3" id="KW-1185">Reference proteome</keyword>
<dbReference type="GO" id="GO:0046592">
    <property type="term" value="F:polyamine oxidase activity"/>
    <property type="evidence" value="ECO:0007669"/>
    <property type="project" value="TreeGrafter"/>
</dbReference>
<dbReference type="Gene3D" id="3.50.50.60">
    <property type="entry name" value="FAD/NAD(P)-binding domain"/>
    <property type="match status" value="2"/>
</dbReference>
<protein>
    <recommendedName>
        <fullName evidence="1">Amine oxidase domain-containing protein</fullName>
    </recommendedName>
</protein>
<dbReference type="EMBL" id="BPLQ01004987">
    <property type="protein sequence ID" value="GIY12087.1"/>
    <property type="molecule type" value="Genomic_DNA"/>
</dbReference>
<dbReference type="InterPro" id="IPR036188">
    <property type="entry name" value="FAD/NAD-bd_sf"/>
</dbReference>
<gene>
    <name evidence="2" type="primary">PAOX</name>
    <name evidence="2" type="ORF">CDAR_449951</name>
</gene>
<reference evidence="2 3" key="1">
    <citation type="submission" date="2021-06" db="EMBL/GenBank/DDBJ databases">
        <title>Caerostris darwini draft genome.</title>
        <authorList>
            <person name="Kono N."/>
            <person name="Arakawa K."/>
        </authorList>
    </citation>
    <scope>NUCLEOTIDE SEQUENCE [LARGE SCALE GENOMIC DNA]</scope>
</reference>
<feature type="domain" description="Amine oxidase" evidence="1">
    <location>
        <begin position="88"/>
        <end position="557"/>
    </location>
</feature>
<dbReference type="InterPro" id="IPR050281">
    <property type="entry name" value="Flavin_monoamine_oxidase"/>
</dbReference>